<accession>A0A803Q2F3</accession>
<protein>
    <submittedName>
        <fullName evidence="2">Uncharacterized protein</fullName>
    </submittedName>
</protein>
<name>A0A803Q2F3_CANSA</name>
<dbReference type="Gramene" id="evm.model.07.1386">
    <property type="protein sequence ID" value="cds.evm.model.07.1386"/>
    <property type="gene ID" value="evm.TU.07.1386"/>
</dbReference>
<organism evidence="2 3">
    <name type="scientific">Cannabis sativa</name>
    <name type="common">Hemp</name>
    <name type="synonym">Marijuana</name>
    <dbReference type="NCBI Taxonomy" id="3483"/>
    <lineage>
        <taxon>Eukaryota</taxon>
        <taxon>Viridiplantae</taxon>
        <taxon>Streptophyta</taxon>
        <taxon>Embryophyta</taxon>
        <taxon>Tracheophyta</taxon>
        <taxon>Spermatophyta</taxon>
        <taxon>Magnoliopsida</taxon>
        <taxon>eudicotyledons</taxon>
        <taxon>Gunneridae</taxon>
        <taxon>Pentapetalae</taxon>
        <taxon>rosids</taxon>
        <taxon>fabids</taxon>
        <taxon>Rosales</taxon>
        <taxon>Cannabaceae</taxon>
        <taxon>Cannabis</taxon>
    </lineage>
</organism>
<feature type="compositionally biased region" description="Acidic residues" evidence="1">
    <location>
        <begin position="24"/>
        <end position="37"/>
    </location>
</feature>
<dbReference type="Proteomes" id="UP000596661">
    <property type="component" value="Chromosome 7"/>
</dbReference>
<reference evidence="2" key="2">
    <citation type="submission" date="2021-03" db="UniProtKB">
        <authorList>
            <consortium name="EnsemblPlants"/>
        </authorList>
    </citation>
    <scope>IDENTIFICATION</scope>
</reference>
<evidence type="ECO:0000313" key="2">
    <source>
        <dbReference type="EnsemblPlants" id="cds.evm.model.07.1386"/>
    </source>
</evidence>
<evidence type="ECO:0000256" key="1">
    <source>
        <dbReference type="SAM" id="MobiDB-lite"/>
    </source>
</evidence>
<dbReference type="EnsemblPlants" id="evm.model.07.1386">
    <property type="protein sequence ID" value="cds.evm.model.07.1386"/>
    <property type="gene ID" value="evm.TU.07.1386"/>
</dbReference>
<reference evidence="2" key="1">
    <citation type="submission" date="2018-11" db="EMBL/GenBank/DDBJ databases">
        <authorList>
            <person name="Grassa J C."/>
        </authorList>
    </citation>
    <scope>NUCLEOTIDE SEQUENCE [LARGE SCALE GENOMIC DNA]</scope>
</reference>
<proteinExistence type="predicted"/>
<feature type="region of interest" description="Disordered" evidence="1">
    <location>
        <begin position="18"/>
        <end position="44"/>
    </location>
</feature>
<keyword evidence="3" id="KW-1185">Reference proteome</keyword>
<dbReference type="AlphaFoldDB" id="A0A803Q2F3"/>
<evidence type="ECO:0000313" key="3">
    <source>
        <dbReference type="Proteomes" id="UP000596661"/>
    </source>
</evidence>
<dbReference type="EMBL" id="UZAU01000665">
    <property type="status" value="NOT_ANNOTATED_CDS"/>
    <property type="molecule type" value="Genomic_DNA"/>
</dbReference>
<sequence length="121" mass="13296">MCHDWPIPAAKKLKLNPLLTSSSNDEEEDPLEVSSEEFDSKTKSFSSDKTIFVEDDFVSSGSEEVPIKNDEVFFDLDPEPSLPKTVATTSRYASAVKASSAANAKQLMQSSFSSNFLPLKL</sequence>